<feature type="transmembrane region" description="Helical" evidence="1">
    <location>
        <begin position="50"/>
        <end position="76"/>
    </location>
</feature>
<evidence type="ECO:0000313" key="4">
    <source>
        <dbReference type="EMBL" id="KAA8822362.1"/>
    </source>
</evidence>
<feature type="transmembrane region" description="Helical" evidence="1">
    <location>
        <begin position="387"/>
        <end position="408"/>
    </location>
</feature>
<evidence type="ECO:0000313" key="3">
    <source>
        <dbReference type="EMBL" id="KAA8818229.1"/>
    </source>
</evidence>
<dbReference type="EMBL" id="RZNZ01000016">
    <property type="protein sequence ID" value="KAA8818229.1"/>
    <property type="molecule type" value="Genomic_DNA"/>
</dbReference>
<reference evidence="5 6" key="1">
    <citation type="journal article" date="2019" name="Syst. Appl. Microbiol.">
        <title>Characterization of Bifidobacterium species in feaces of the Egyptian fruit bat: Description of B. vespertilionis sp. nov. and B. rousetti sp. nov.</title>
        <authorList>
            <person name="Modesto M."/>
            <person name="Satti M."/>
            <person name="Watanabe K."/>
            <person name="Puglisi E."/>
            <person name="Morelli L."/>
            <person name="Huang C.-H."/>
            <person name="Liou J.-S."/>
            <person name="Miyashita M."/>
            <person name="Tamura T."/>
            <person name="Saito S."/>
            <person name="Mori K."/>
            <person name="Huang L."/>
            <person name="Sciavilla P."/>
            <person name="Sandri C."/>
            <person name="Spiezio C."/>
            <person name="Vitali F."/>
            <person name="Cavalieri D."/>
            <person name="Perpetuini G."/>
            <person name="Tofalo R."/>
            <person name="Bonetti A."/>
            <person name="Arita M."/>
            <person name="Mattarelli P."/>
        </authorList>
    </citation>
    <scope>NUCLEOTIDE SEQUENCE [LARGE SCALE GENOMIC DNA]</scope>
    <source>
        <strain evidence="3 6">RST16</strain>
        <strain evidence="4 5">RST8</strain>
    </source>
</reference>
<dbReference type="RefSeq" id="WP_150354512.1">
    <property type="nucleotide sequence ID" value="NZ_RZNZ01000016.1"/>
</dbReference>
<accession>A0A5J5DT38</accession>
<evidence type="ECO:0000313" key="6">
    <source>
        <dbReference type="Proteomes" id="UP000374630"/>
    </source>
</evidence>
<keyword evidence="1" id="KW-0472">Membrane</keyword>
<feature type="transmembrane region" description="Helical" evidence="1">
    <location>
        <begin position="198"/>
        <end position="219"/>
    </location>
</feature>
<evidence type="ECO:0000313" key="5">
    <source>
        <dbReference type="Proteomes" id="UP000345527"/>
    </source>
</evidence>
<keyword evidence="1" id="KW-0812">Transmembrane</keyword>
<proteinExistence type="predicted"/>
<keyword evidence="1" id="KW-1133">Transmembrane helix</keyword>
<feature type="transmembrane region" description="Helical" evidence="1">
    <location>
        <begin position="12"/>
        <end position="38"/>
    </location>
</feature>
<dbReference type="Proteomes" id="UP000345527">
    <property type="component" value="Unassembled WGS sequence"/>
</dbReference>
<feature type="domain" description="YdbS-like PH" evidence="2">
    <location>
        <begin position="75"/>
        <end position="145"/>
    </location>
</feature>
<dbReference type="Pfam" id="PF03703">
    <property type="entry name" value="bPH_2"/>
    <property type="match status" value="2"/>
</dbReference>
<dbReference type="PANTHER" id="PTHR34473">
    <property type="entry name" value="UPF0699 TRANSMEMBRANE PROTEIN YDBS"/>
    <property type="match status" value="1"/>
</dbReference>
<protein>
    <recommendedName>
        <fullName evidence="2">YdbS-like PH domain-containing protein</fullName>
    </recommendedName>
</protein>
<dbReference type="InterPro" id="IPR014529">
    <property type="entry name" value="UCP026631"/>
</dbReference>
<name>A0A5J5DT38_9BIFI</name>
<feature type="transmembrane region" description="Helical" evidence="1">
    <location>
        <begin position="239"/>
        <end position="270"/>
    </location>
</feature>
<keyword evidence="6" id="KW-1185">Reference proteome</keyword>
<dbReference type="Proteomes" id="UP000374630">
    <property type="component" value="Unassembled WGS sequence"/>
</dbReference>
<dbReference type="EMBL" id="RZOA01000017">
    <property type="protein sequence ID" value="KAA8822362.1"/>
    <property type="molecule type" value="Genomic_DNA"/>
</dbReference>
<comment type="caution">
    <text evidence="4">The sequence shown here is derived from an EMBL/GenBank/DDBJ whole genome shotgun (WGS) entry which is preliminary data.</text>
</comment>
<dbReference type="PIRSF" id="PIRSF026631">
    <property type="entry name" value="UCP026631"/>
    <property type="match status" value="1"/>
</dbReference>
<feature type="domain" description="YdbS-like PH" evidence="2">
    <location>
        <begin position="274"/>
        <end position="324"/>
    </location>
</feature>
<sequence length="530" mass="57880">MAGEPQWRRLHPAGLIVALAKSAKALAGLIVAIGMIVMGRMSSDGPNGSGMAPMLIGIALAIVVMLVLVTPIVQWLTTRYALTDRELIWESGLFFRNRRTMSYDRIHAINSVSPWYLQPFGVVGLTISAGGSSESDITLDAVDAAVQLELESLRAKAGAANDSNTFDTQASEPSEHIKPVRDMQSEHAPVFTASPRDILLYALSDIAFLASALVIWGFWNRISDVLPGWLVRRTEDTVLGLFAQGALAIAMFALFCVIVMLMVSLVSAFLRFYGFAIWRRGDDLVISRGLITKQVTTLPVSRIQSVEIRRNVLRRLLHLCTVRVGLSVVAGAGDDDDDDDDGNAQSASVLLPVIGSKRVYDVMAKVLPEWDLAPVRTHRTGRGLGRYYLAAPLVALLASLMALGVVLLRTRTQWHPPLPLAVAAALATLAMLWWMATRALKWRTEGFALLDGSHRIEATGAEQLTLVTLVTHRSRVQSFTRSTTAWREPHGVESVNMPLFVAVGTSAVGFHAMHRADANRLEEWMTSEAG</sequence>
<dbReference type="PANTHER" id="PTHR34473:SF2">
    <property type="entry name" value="UPF0699 TRANSMEMBRANE PROTEIN YDBT"/>
    <property type="match status" value="1"/>
</dbReference>
<gene>
    <name evidence="4" type="ORF">EM848_08525</name>
    <name evidence="3" type="ORF">EMO90_10380</name>
</gene>
<dbReference type="AlphaFoldDB" id="A0A5J5DT38"/>
<feature type="transmembrane region" description="Helical" evidence="1">
    <location>
        <begin position="414"/>
        <end position="434"/>
    </location>
</feature>
<evidence type="ECO:0000259" key="2">
    <source>
        <dbReference type="Pfam" id="PF03703"/>
    </source>
</evidence>
<organism evidence="4 5">
    <name type="scientific">Bifidobacterium vespertilionis</name>
    <dbReference type="NCBI Taxonomy" id="2562524"/>
    <lineage>
        <taxon>Bacteria</taxon>
        <taxon>Bacillati</taxon>
        <taxon>Actinomycetota</taxon>
        <taxon>Actinomycetes</taxon>
        <taxon>Bifidobacteriales</taxon>
        <taxon>Bifidobacteriaceae</taxon>
        <taxon>Bifidobacterium</taxon>
    </lineage>
</organism>
<dbReference type="OrthoDB" id="3190163at2"/>
<evidence type="ECO:0000256" key="1">
    <source>
        <dbReference type="SAM" id="Phobius"/>
    </source>
</evidence>
<dbReference type="InterPro" id="IPR005182">
    <property type="entry name" value="YdbS-like_PH"/>
</dbReference>